<keyword evidence="3" id="KW-1185">Reference proteome</keyword>
<accession>A0AAD1MGI0</accession>
<proteinExistence type="predicted"/>
<organism evidence="2 3">
    <name type="scientific">Mycolicibacter terrae</name>
    <dbReference type="NCBI Taxonomy" id="1788"/>
    <lineage>
        <taxon>Bacteria</taxon>
        <taxon>Bacillati</taxon>
        <taxon>Actinomycetota</taxon>
        <taxon>Actinomycetes</taxon>
        <taxon>Mycobacteriales</taxon>
        <taxon>Mycobacteriaceae</taxon>
        <taxon>Mycolicibacter</taxon>
    </lineage>
</organism>
<sequence>MADLAVAVPSLSQVESASFGYLLSAAAYWRSLSHALLAGFTEVREATQAPGGGIWRGRAAQGAQQRAAGDVTTIGVPCEQLLTAAGIAERGHQQLEAHRQGVLEAVNDAIRDGFIVNDDYSVTDTRDYYSEEEFEQRDAAAHAHASFIGHRVMNLVAADRETATSLDSATEGLDVFDFGAEADDTVRLAGWDRPLSPAPNDPTDQSAFDDLLRANDQAVLDAMARVKAAQQALDDAAARAYAHGAGSDEARDAMTRLPALKKNLADALDELGKIPDYSSIDPASVQLGPDGALSFAYTLQGQKMVVTGTLKNGSGEIYDQGAGSGSSAYFTYQDGKLVASRFLDPGRVTPDDALLQNTIFTAVGAGPAVTAGKASVEAGWQGMRTLFAREALEAGGGSATGLTADNVLPRAIAQAEIRAQAAADDLAIHHPGLGAPVTTSADHFPPVITHDHVPHSGPHAPAPAAEVHPLPADSPLFDGYHPIEPGPHFTDSAGHLIYPNDGLASKPYAIPGTVIPNANLATGTELGRFGSEYGGYMAPKGTPFAELSLPPESATKPYLRYVVDDPTALPPGWHIEQSQTAPWFHQPGGGTQFRIIDEFGDTGSVEELIRSGFLRRQQ</sequence>
<dbReference type="GO" id="GO:0050135">
    <property type="term" value="F:NADP+ nucleosidase activity"/>
    <property type="evidence" value="ECO:0007669"/>
    <property type="project" value="InterPro"/>
</dbReference>
<evidence type="ECO:0000259" key="1">
    <source>
        <dbReference type="Pfam" id="PF14021"/>
    </source>
</evidence>
<evidence type="ECO:0000313" key="3">
    <source>
        <dbReference type="Proteomes" id="UP000467636"/>
    </source>
</evidence>
<dbReference type="PANTHER" id="PTHR42059">
    <property type="entry name" value="TNT DOMAIN-CONTAINING PROTEIN"/>
    <property type="match status" value="1"/>
</dbReference>
<protein>
    <recommendedName>
        <fullName evidence="1">TNT domain-containing protein</fullName>
    </recommendedName>
</protein>
<dbReference type="AlphaFoldDB" id="A0AAD1MGI0"/>
<dbReference type="RefSeq" id="WP_095174037.1">
    <property type="nucleotide sequence ID" value="NZ_AP022564.1"/>
</dbReference>
<dbReference type="Pfam" id="PF14021">
    <property type="entry name" value="TNT"/>
    <property type="match status" value="1"/>
</dbReference>
<reference evidence="2 3" key="1">
    <citation type="journal article" date="2019" name="Emerg. Microbes Infect.">
        <title>Comprehensive subspecies identification of 175 nontuberculous mycobacteria species based on 7547 genomic profiles.</title>
        <authorList>
            <person name="Matsumoto Y."/>
            <person name="Kinjo T."/>
            <person name="Motooka D."/>
            <person name="Nabeya D."/>
            <person name="Jung N."/>
            <person name="Uechi K."/>
            <person name="Horii T."/>
            <person name="Iida T."/>
            <person name="Fujita J."/>
            <person name="Nakamura S."/>
        </authorList>
    </citation>
    <scope>NUCLEOTIDE SEQUENCE [LARGE SCALE GENOMIC DNA]</scope>
    <source>
        <strain evidence="2 3">JCM 12143</strain>
    </source>
</reference>
<dbReference type="EMBL" id="AP022564">
    <property type="protein sequence ID" value="BBX21014.1"/>
    <property type="molecule type" value="Genomic_DNA"/>
</dbReference>
<feature type="domain" description="TNT" evidence="1">
    <location>
        <begin position="520"/>
        <end position="616"/>
    </location>
</feature>
<dbReference type="InterPro" id="IPR053024">
    <property type="entry name" value="Fungal_surface_NADase"/>
</dbReference>
<dbReference type="Proteomes" id="UP000467636">
    <property type="component" value="Chromosome"/>
</dbReference>
<gene>
    <name evidence="2" type="ORF">MTER_04250</name>
</gene>
<dbReference type="PANTHER" id="PTHR42059:SF1">
    <property type="entry name" value="TNT DOMAIN-CONTAINING PROTEIN"/>
    <property type="match status" value="1"/>
</dbReference>
<dbReference type="InterPro" id="IPR025331">
    <property type="entry name" value="TNT"/>
</dbReference>
<evidence type="ECO:0000313" key="2">
    <source>
        <dbReference type="EMBL" id="BBX21014.1"/>
    </source>
</evidence>
<name>A0AAD1MGI0_9MYCO</name>